<evidence type="ECO:0000259" key="1">
    <source>
        <dbReference type="Pfam" id="PF04536"/>
    </source>
</evidence>
<dbReference type="PANTHER" id="PTHR30373">
    <property type="entry name" value="UPF0603 PROTEIN YGCG"/>
    <property type="match status" value="1"/>
</dbReference>
<dbReference type="OrthoDB" id="9786161at2"/>
<dbReference type="PANTHER" id="PTHR30373:SF8">
    <property type="entry name" value="BLL7265 PROTEIN"/>
    <property type="match status" value="1"/>
</dbReference>
<dbReference type="Pfam" id="PF04536">
    <property type="entry name" value="TPM_phosphatase"/>
    <property type="match status" value="1"/>
</dbReference>
<dbReference type="InterPro" id="IPR007621">
    <property type="entry name" value="TPM_dom"/>
</dbReference>
<dbReference type="eggNOG" id="COG3762">
    <property type="taxonomic scope" value="Bacteria"/>
</dbReference>
<dbReference type="AlphaFoldDB" id="A0A0P8AHV2"/>
<protein>
    <submittedName>
        <fullName evidence="2">Putative membrane protein</fullName>
    </submittedName>
</protein>
<name>A0A0P8AHV2_9BACT</name>
<sequence>MPEKLFSAEDRKTIIAAIQEAENNTSGEIQVHIENHCRIDVLDRAAEVFETLKMHQTKERNGVLFYLAVLDHKFAILGDGGINAVVPDDFWEKIKDHMAGLFREQKFTQGLIDGILMAGKELAAHFPHQGDDDENELPDEISFGS</sequence>
<evidence type="ECO:0000313" key="3">
    <source>
        <dbReference type="Proteomes" id="UP000050421"/>
    </source>
</evidence>
<dbReference type="Proteomes" id="UP000050421">
    <property type="component" value="Unassembled WGS sequence"/>
</dbReference>
<gene>
    <name evidence="2" type="ORF">HLUCCX10_09800</name>
</gene>
<proteinExistence type="predicted"/>
<dbReference type="Gene3D" id="3.10.310.50">
    <property type="match status" value="1"/>
</dbReference>
<reference evidence="2 3" key="1">
    <citation type="submission" date="2015-09" db="EMBL/GenBank/DDBJ databases">
        <title>Identification and resolution of microdiversity through metagenomic sequencing of parallel consortia.</title>
        <authorList>
            <person name="Nelson W.C."/>
            <person name="Romine M.F."/>
            <person name="Lindemann S.R."/>
        </authorList>
    </citation>
    <scope>NUCLEOTIDE SEQUENCE [LARGE SCALE GENOMIC DNA]</scope>
    <source>
        <strain evidence="2">HL-49</strain>
    </source>
</reference>
<dbReference type="PATRIC" id="fig|1305737.6.peg.2580"/>
<feature type="domain" description="TPM" evidence="1">
    <location>
        <begin position="3"/>
        <end position="119"/>
    </location>
</feature>
<evidence type="ECO:0000313" key="2">
    <source>
        <dbReference type="EMBL" id="KPQ15077.1"/>
    </source>
</evidence>
<organism evidence="2 3">
    <name type="scientific">Algoriphagus marincola HL-49</name>
    <dbReference type="NCBI Taxonomy" id="1305737"/>
    <lineage>
        <taxon>Bacteria</taxon>
        <taxon>Pseudomonadati</taxon>
        <taxon>Bacteroidota</taxon>
        <taxon>Cytophagia</taxon>
        <taxon>Cytophagales</taxon>
        <taxon>Cyclobacteriaceae</taxon>
        <taxon>Algoriphagus</taxon>
    </lineage>
</organism>
<dbReference type="STRING" id="1305737.GCA_000526355_02746"/>
<dbReference type="EMBL" id="LJXT01000056">
    <property type="protein sequence ID" value="KPQ15077.1"/>
    <property type="molecule type" value="Genomic_DNA"/>
</dbReference>
<accession>A0A0P8AHV2</accession>
<comment type="caution">
    <text evidence="2">The sequence shown here is derived from an EMBL/GenBank/DDBJ whole genome shotgun (WGS) entry which is preliminary data.</text>
</comment>